<dbReference type="PANTHER" id="PTHR35770:SF1">
    <property type="entry name" value="U2 SMALL NUCLEAR RIBONUCLEOPROTEIN AUXILIARY FACTOR-LIKE PROTEIN"/>
    <property type="match status" value="1"/>
</dbReference>
<dbReference type="GO" id="GO:0009414">
    <property type="term" value="P:response to water deprivation"/>
    <property type="evidence" value="ECO:0007669"/>
    <property type="project" value="EnsemblPlants"/>
</dbReference>
<feature type="region of interest" description="Disordered" evidence="1">
    <location>
        <begin position="203"/>
        <end position="287"/>
    </location>
</feature>
<sequence length="287" mass="31648">MSGEKGFENLEPIFGEAEPESDAEAKSKSEVLSRPVLFYVHALDSIHLEIVVSDFLSHTFNQMFTVFDLDQMRYDIGFGGSWSEFLDYLIASLSLGNVKLTSNPPQVLPIHSDGIHAKLIAQKSKGLPRIALPLSKVMSFSGNEAMADFSLALFRALKDKQKKSIKEHECFLQMKGLLSSEKERNESLQKQLDNLSFVKKRKAHKSKASDKSSFVPDSATNNNTVTVSETQLPSSVSETQPSIANPADGEKPSNDTQPAKASQKVAPTSRRARTRGVSLKDVEDDDD</sequence>
<evidence type="ECO:0000256" key="1">
    <source>
        <dbReference type="SAM" id="MobiDB-lite"/>
    </source>
</evidence>
<reference evidence="3" key="1">
    <citation type="journal article" date="2017" name="Nat. Commun.">
        <title>The asparagus genome sheds light on the origin and evolution of a young Y chromosome.</title>
        <authorList>
            <person name="Harkess A."/>
            <person name="Zhou J."/>
            <person name="Xu C."/>
            <person name="Bowers J.E."/>
            <person name="Van der Hulst R."/>
            <person name="Ayyampalayam S."/>
            <person name="Mercati F."/>
            <person name="Riccardi P."/>
            <person name="McKain M.R."/>
            <person name="Kakrana A."/>
            <person name="Tang H."/>
            <person name="Ray J."/>
            <person name="Groenendijk J."/>
            <person name="Arikit S."/>
            <person name="Mathioni S.M."/>
            <person name="Nakano M."/>
            <person name="Shan H."/>
            <person name="Telgmann-Rauber A."/>
            <person name="Kanno A."/>
            <person name="Yue Z."/>
            <person name="Chen H."/>
            <person name="Li W."/>
            <person name="Chen Y."/>
            <person name="Xu X."/>
            <person name="Zhang Y."/>
            <person name="Luo S."/>
            <person name="Chen H."/>
            <person name="Gao J."/>
            <person name="Mao Z."/>
            <person name="Pires J.C."/>
            <person name="Luo M."/>
            <person name="Kudrna D."/>
            <person name="Wing R.A."/>
            <person name="Meyers B.C."/>
            <person name="Yi K."/>
            <person name="Kong H."/>
            <person name="Lavrijsen P."/>
            <person name="Sunseri F."/>
            <person name="Falavigna A."/>
            <person name="Ye Y."/>
            <person name="Leebens-Mack J.H."/>
            <person name="Chen G."/>
        </authorList>
    </citation>
    <scope>NUCLEOTIDE SEQUENCE [LARGE SCALE GENOMIC DNA]</scope>
    <source>
        <strain evidence="3">cv. DH0086</strain>
    </source>
</reference>
<evidence type="ECO:0000313" key="3">
    <source>
        <dbReference type="Proteomes" id="UP000243459"/>
    </source>
</evidence>
<keyword evidence="3" id="KW-1185">Reference proteome</keyword>
<feature type="compositionally biased region" description="Polar residues" evidence="1">
    <location>
        <begin position="218"/>
        <end position="243"/>
    </location>
</feature>
<dbReference type="EMBL" id="CM007390">
    <property type="protein sequence ID" value="ONK56448.1"/>
    <property type="molecule type" value="Genomic_DNA"/>
</dbReference>
<accession>A0A5P1E1U2</accession>
<dbReference type="PANTHER" id="PTHR35770">
    <property type="entry name" value="U2 SMALL NUCLEAR RIBONUCLEOPROTEIN AUXILIARY FACTOR-LIKE PROTEIN"/>
    <property type="match status" value="1"/>
</dbReference>
<name>A0A5P1E1U2_ASPOF</name>
<organism evidence="2 3">
    <name type="scientific">Asparagus officinalis</name>
    <name type="common">Garden asparagus</name>
    <dbReference type="NCBI Taxonomy" id="4686"/>
    <lineage>
        <taxon>Eukaryota</taxon>
        <taxon>Viridiplantae</taxon>
        <taxon>Streptophyta</taxon>
        <taxon>Embryophyta</taxon>
        <taxon>Tracheophyta</taxon>
        <taxon>Spermatophyta</taxon>
        <taxon>Magnoliopsida</taxon>
        <taxon>Liliopsida</taxon>
        <taxon>Asparagales</taxon>
        <taxon>Asparagaceae</taxon>
        <taxon>Asparagoideae</taxon>
        <taxon>Asparagus</taxon>
    </lineage>
</organism>
<dbReference type="Gramene" id="ONK56448">
    <property type="protein sequence ID" value="ONK56448"/>
    <property type="gene ID" value="A4U43_C10F8820"/>
</dbReference>
<dbReference type="Proteomes" id="UP000243459">
    <property type="component" value="Chromosome 10"/>
</dbReference>
<protein>
    <submittedName>
        <fullName evidence="2">Uncharacterized protein</fullName>
    </submittedName>
</protein>
<evidence type="ECO:0000313" key="2">
    <source>
        <dbReference type="EMBL" id="ONK56448.1"/>
    </source>
</evidence>
<gene>
    <name evidence="2" type="ORF">A4U43_C10F8820</name>
</gene>
<dbReference type="GO" id="GO:0090332">
    <property type="term" value="P:stomatal closure"/>
    <property type="evidence" value="ECO:0007669"/>
    <property type="project" value="EnsemblPlants"/>
</dbReference>
<dbReference type="OrthoDB" id="775087at2759"/>
<proteinExistence type="predicted"/>
<dbReference type="OMA" id="KAEQKRC"/>
<dbReference type="AlphaFoldDB" id="A0A5P1E1U2"/>